<accession>I1YGD8</accession>
<name>I1YGD8_METFJ</name>
<dbReference type="Proteomes" id="UP000009145">
    <property type="component" value="Chromosome"/>
</dbReference>
<keyword evidence="3" id="KW-1185">Reference proteome</keyword>
<dbReference type="AlphaFoldDB" id="I1YGD8"/>
<reference evidence="2 3" key="1">
    <citation type="journal article" date="2012" name="J. Bacteriol.">
        <title>Complete genome sequences of Methylophaga sp. strain JAM1 and Methylophaga sp. strain JAM7.</title>
        <authorList>
            <person name="Villeneuve C."/>
            <person name="Martineau C."/>
            <person name="Mauffrey F."/>
            <person name="Villemur R."/>
        </authorList>
    </citation>
    <scope>NUCLEOTIDE SEQUENCE [LARGE SCALE GENOMIC DNA]</scope>
    <source>
        <strain evidence="2 3">JAM7</strain>
    </source>
</reference>
<dbReference type="KEGG" id="mec:Q7C_812"/>
<feature type="compositionally biased region" description="Basic and acidic residues" evidence="1">
    <location>
        <begin position="99"/>
        <end position="121"/>
    </location>
</feature>
<dbReference type="EMBL" id="CP003380">
    <property type="protein sequence ID" value="AFJ01981.1"/>
    <property type="molecule type" value="Genomic_DNA"/>
</dbReference>
<evidence type="ECO:0000313" key="2">
    <source>
        <dbReference type="EMBL" id="AFJ01981.1"/>
    </source>
</evidence>
<sequence>MASITARTKFIRDRVMFYITDSADKTKFGMSAMVSLFDGKASEEEVSEAVDWLIKNQHLKMLGKYVFGVGTYEGIKRYDVSDHDPNSLIPDLNDNPGESSHEDTSPDCGKERPNCFDKQEQKPQQQLHIDNIPTLFGLSSDEKEEGVFAAIDRLKKQLKPERVPNVAMKLAVLSELASVLEPDISLVLREIQADYRKHAID</sequence>
<proteinExistence type="predicted"/>
<gene>
    <name evidence="2" type="ordered locus">Q7C_812</name>
</gene>
<dbReference type="HOGENOM" id="CLU_1359079_0_0_6"/>
<dbReference type="STRING" id="754477.Q7C_812"/>
<evidence type="ECO:0000256" key="1">
    <source>
        <dbReference type="SAM" id="MobiDB-lite"/>
    </source>
</evidence>
<organism evidence="2 3">
    <name type="scientific">Methylophaga frappieri (strain ATCC BAA-2434 / DSM 25690 / JAM7)</name>
    <dbReference type="NCBI Taxonomy" id="754477"/>
    <lineage>
        <taxon>Bacteria</taxon>
        <taxon>Pseudomonadati</taxon>
        <taxon>Pseudomonadota</taxon>
        <taxon>Gammaproteobacteria</taxon>
        <taxon>Thiotrichales</taxon>
        <taxon>Piscirickettsiaceae</taxon>
        <taxon>Methylophaga</taxon>
    </lineage>
</organism>
<dbReference type="PATRIC" id="fig|754477.3.peg.801"/>
<protein>
    <submittedName>
        <fullName evidence="2">Uncharacterized protein</fullName>
    </submittedName>
</protein>
<feature type="region of interest" description="Disordered" evidence="1">
    <location>
        <begin position="86"/>
        <end position="123"/>
    </location>
</feature>
<evidence type="ECO:0000313" key="3">
    <source>
        <dbReference type="Proteomes" id="UP000009145"/>
    </source>
</evidence>